<evidence type="ECO:0000256" key="1">
    <source>
        <dbReference type="SAM" id="Phobius"/>
    </source>
</evidence>
<organism evidence="2 3">
    <name type="scientific">candidate division CSSED10-310 bacterium</name>
    <dbReference type="NCBI Taxonomy" id="2855610"/>
    <lineage>
        <taxon>Bacteria</taxon>
        <taxon>Bacteria division CSSED10-310</taxon>
    </lineage>
</organism>
<feature type="transmembrane region" description="Helical" evidence="1">
    <location>
        <begin position="119"/>
        <end position="136"/>
    </location>
</feature>
<accession>A0ABV6YRP1</accession>
<reference evidence="2 3" key="1">
    <citation type="submission" date="2024-09" db="EMBL/GenBank/DDBJ databases">
        <title>Laminarin stimulates single cell rates of sulfate reduction while oxygen inhibits transcriptomic activity in coastal marine sediment.</title>
        <authorList>
            <person name="Lindsay M."/>
            <person name="Orcutt B."/>
            <person name="Emerson D."/>
            <person name="Stepanauskas R."/>
            <person name="D'Angelo T."/>
        </authorList>
    </citation>
    <scope>NUCLEOTIDE SEQUENCE [LARGE SCALE GENOMIC DNA]</scope>
    <source>
        <strain evidence="2">SAG AM-311-K15</strain>
    </source>
</reference>
<comment type="caution">
    <text evidence="2">The sequence shown here is derived from an EMBL/GenBank/DDBJ whole genome shotgun (WGS) entry which is preliminary data.</text>
</comment>
<dbReference type="Proteomes" id="UP001594351">
    <property type="component" value="Unassembled WGS sequence"/>
</dbReference>
<name>A0ABV6YRP1_UNCC1</name>
<protein>
    <recommendedName>
        <fullName evidence="4">Glycosyltransferase RgtA/B/C/D-like domain-containing protein</fullName>
    </recommendedName>
</protein>
<feature type="transmembrane region" description="Helical" evidence="1">
    <location>
        <begin position="347"/>
        <end position="365"/>
    </location>
</feature>
<proteinExistence type="predicted"/>
<dbReference type="EMBL" id="JBHPBY010000010">
    <property type="protein sequence ID" value="MFC1848872.1"/>
    <property type="molecule type" value="Genomic_DNA"/>
</dbReference>
<feature type="transmembrane region" description="Helical" evidence="1">
    <location>
        <begin position="287"/>
        <end position="307"/>
    </location>
</feature>
<gene>
    <name evidence="2" type="ORF">ACFL27_01575</name>
</gene>
<evidence type="ECO:0008006" key="4">
    <source>
        <dbReference type="Google" id="ProtNLM"/>
    </source>
</evidence>
<feature type="transmembrane region" description="Helical" evidence="1">
    <location>
        <begin position="319"/>
        <end position="341"/>
    </location>
</feature>
<keyword evidence="1" id="KW-0812">Transmembrane</keyword>
<feature type="transmembrane region" description="Helical" evidence="1">
    <location>
        <begin position="143"/>
        <end position="168"/>
    </location>
</feature>
<evidence type="ECO:0000313" key="3">
    <source>
        <dbReference type="Proteomes" id="UP001594351"/>
    </source>
</evidence>
<feature type="transmembrane region" description="Helical" evidence="1">
    <location>
        <begin position="91"/>
        <end position="113"/>
    </location>
</feature>
<feature type="transmembrane region" description="Helical" evidence="1">
    <location>
        <begin position="225"/>
        <end position="246"/>
    </location>
</feature>
<keyword evidence="3" id="KW-1185">Reference proteome</keyword>
<sequence>MAALFKKQDLAVVIAIVSFLFVPLITCITRGMEGIFCFLAGDSFYYLTIAQNFLQFKILSFDQSSPTNCFHPLWQLITILMTFFADAKNTVLITLFISNLVISTSGILIFWFTVRKKKLHYPMFLAIFPCGLYFLIDTTYHNLWAYLNGLETSLFLFFYIIFSCYIFLQNNLNEVNPSSRFYLSLLITLIIFTRLDSLFLLPSLVIFGVFLSYRDASVKWLKNVYFIVAFPSIALLLYLLFSYFYFGNPIPVSAALKSTFPALNRYNFKLIYSEISGANFSYFGRLWISQLLVPLMFSIIILIYEIIHVRNREICGTSAILLITAMFNIFIHLYNLLFVTIHHQGNWYYVISVFFIYFSVFLIFERDLTTIRKNIKLAINIILLVIIIYATVQTSYRHLTGTEPYSLGFKISKTIYDERMTLRECIKPEDGKVYAIDDGLFAFGTDLPTISGTGICLDCRGNTLRKKGDLRKYLKEIGITHVFIPRYYLSSLGKEPNFKYADLGEVSKAEIDSFVSHHRRWLGPLKVKKQHRSYVLFEVE</sequence>
<feature type="transmembrane region" description="Helical" evidence="1">
    <location>
        <begin position="180"/>
        <end position="213"/>
    </location>
</feature>
<evidence type="ECO:0000313" key="2">
    <source>
        <dbReference type="EMBL" id="MFC1848872.1"/>
    </source>
</evidence>
<feature type="transmembrane region" description="Helical" evidence="1">
    <location>
        <begin position="12"/>
        <end position="29"/>
    </location>
</feature>
<keyword evidence="1" id="KW-1133">Transmembrane helix</keyword>
<keyword evidence="1" id="KW-0472">Membrane</keyword>
<feature type="transmembrane region" description="Helical" evidence="1">
    <location>
        <begin position="377"/>
        <end position="396"/>
    </location>
</feature>